<dbReference type="EC" id="1.1.1.95" evidence="4"/>
<keyword evidence="1 4" id="KW-0560">Oxidoreductase</keyword>
<keyword evidence="2" id="KW-0520">NAD</keyword>
<dbReference type="GO" id="GO:0051287">
    <property type="term" value="F:NAD binding"/>
    <property type="evidence" value="ECO:0007669"/>
    <property type="project" value="InterPro"/>
</dbReference>
<dbReference type="InterPro" id="IPR006140">
    <property type="entry name" value="D-isomer_DH_NAD-bd"/>
</dbReference>
<dbReference type="AlphaFoldDB" id="A0A0B7NUG9"/>
<dbReference type="Gene3D" id="3.40.50.720">
    <property type="entry name" value="NAD(P)-binding Rossmann-like Domain"/>
    <property type="match status" value="2"/>
</dbReference>
<organism evidence="4">
    <name type="scientific">Propionibacterium freudenreichii subsp. freudenreichii</name>
    <dbReference type="NCBI Taxonomy" id="66712"/>
    <lineage>
        <taxon>Bacteria</taxon>
        <taxon>Bacillati</taxon>
        <taxon>Actinomycetota</taxon>
        <taxon>Actinomycetes</taxon>
        <taxon>Propionibacteriales</taxon>
        <taxon>Propionibacteriaceae</taxon>
        <taxon>Propionibacterium</taxon>
    </lineage>
</organism>
<dbReference type="GO" id="GO:0004617">
    <property type="term" value="F:phosphoglycerate dehydrogenase activity"/>
    <property type="evidence" value="ECO:0007669"/>
    <property type="project" value="UniProtKB-EC"/>
</dbReference>
<evidence type="ECO:0000313" key="4">
    <source>
        <dbReference type="EMBL" id="CEP26326.1"/>
    </source>
</evidence>
<dbReference type="PANTHER" id="PTHR43333">
    <property type="entry name" value="2-HACID_DH_C DOMAIN-CONTAINING PROTEIN"/>
    <property type="match status" value="1"/>
</dbReference>
<gene>
    <name evidence="4" type="primary">serA</name>
    <name evidence="4" type="ORF">PFCIRM138_06605</name>
</gene>
<proteinExistence type="predicted"/>
<evidence type="ECO:0000256" key="1">
    <source>
        <dbReference type="ARBA" id="ARBA00023002"/>
    </source>
</evidence>
<evidence type="ECO:0000259" key="3">
    <source>
        <dbReference type="Pfam" id="PF02826"/>
    </source>
</evidence>
<feature type="domain" description="D-isomer specific 2-hydroxyacid dehydrogenase NAD-binding" evidence="3">
    <location>
        <begin position="141"/>
        <end position="312"/>
    </location>
</feature>
<accession>A0A0B7NUG9</accession>
<dbReference type="InterPro" id="IPR029753">
    <property type="entry name" value="D-isomer_DH_CS"/>
</dbReference>
<evidence type="ECO:0000256" key="2">
    <source>
        <dbReference type="ARBA" id="ARBA00023027"/>
    </source>
</evidence>
<sequence length="349" mass="37556">MADHLTVAVATPLSEELCLLIEAREPRCELIRDQSLLPPMRYPGDHAGDPGFRRTARQEEAFRAMLTHADASYGIPGESPQLLAWTAEHNPGLRWVHTTAAGGGAQVRQAGLSREQPDRITFTTSAGVHAAPLAEFAVFGVLAGAKLLPRLTAQKHDRTWGGAFLMRQLSQMTVLVAGMGHIGNRCIDDFHALGARVIAYNRSVHDNPNVSAVYTTGQLGEAVEQADAIVVTLPGTERTNKLLSAEILQQVRPGTILVNVGRGTVIDQAAMVNALADGRLAFAALDVVADEPLPTDSPLWGLPNVIISPHTAGLDAHEDRSIAELFARSATLILDGREPLNRVNTVEFY</sequence>
<name>A0A0B7NUG9_PROFF</name>
<protein>
    <submittedName>
        <fullName evidence="4">Phosphoglycerate dehydrogenase</fullName>
        <ecNumber evidence="4">1.1.1.95</ecNumber>
    </submittedName>
</protein>
<dbReference type="Pfam" id="PF02826">
    <property type="entry name" value="2-Hacid_dh_C"/>
    <property type="match status" value="1"/>
</dbReference>
<reference evidence="4" key="1">
    <citation type="submission" date="2014-08" db="EMBL/GenBank/DDBJ databases">
        <authorList>
            <person name="Falentin Helene"/>
        </authorList>
    </citation>
    <scope>NUCLEOTIDE SEQUENCE</scope>
</reference>
<dbReference type="EMBL" id="LM676401">
    <property type="protein sequence ID" value="CEP26326.1"/>
    <property type="molecule type" value="Genomic_DNA"/>
</dbReference>
<dbReference type="CDD" id="cd05300">
    <property type="entry name" value="2-Hacid_dh_1"/>
    <property type="match status" value="1"/>
</dbReference>
<dbReference type="PROSITE" id="PS00671">
    <property type="entry name" value="D_2_HYDROXYACID_DH_3"/>
    <property type="match status" value="1"/>
</dbReference>
<dbReference type="PANTHER" id="PTHR43333:SF1">
    <property type="entry name" value="D-ISOMER SPECIFIC 2-HYDROXYACID DEHYDROGENASE NAD-BINDING DOMAIN-CONTAINING PROTEIN"/>
    <property type="match status" value="1"/>
</dbReference>
<dbReference type="InterPro" id="IPR036291">
    <property type="entry name" value="NAD(P)-bd_dom_sf"/>
</dbReference>
<dbReference type="SUPFAM" id="SSF51735">
    <property type="entry name" value="NAD(P)-binding Rossmann-fold domains"/>
    <property type="match status" value="1"/>
</dbReference>